<dbReference type="GO" id="GO:0008360">
    <property type="term" value="P:regulation of cell shape"/>
    <property type="evidence" value="ECO:0007669"/>
    <property type="project" value="UniProtKB-KW"/>
</dbReference>
<dbReference type="Pfam" id="PF07943">
    <property type="entry name" value="PBP5_C"/>
    <property type="match status" value="1"/>
</dbReference>
<keyword evidence="10" id="KW-0573">Peptidoglycan synthesis</keyword>
<evidence type="ECO:0000256" key="13">
    <source>
        <dbReference type="PIRSR" id="PIRSR618044-1"/>
    </source>
</evidence>
<evidence type="ECO:0000313" key="18">
    <source>
        <dbReference type="Proteomes" id="UP000196365"/>
    </source>
</evidence>
<reference evidence="17 18" key="1">
    <citation type="submission" date="2017-02" db="EMBL/GenBank/DDBJ databases">
        <authorList>
            <person name="Peterson S.W."/>
        </authorList>
    </citation>
    <scope>NUCLEOTIDE SEQUENCE [LARGE SCALE GENOMIC DNA]</scope>
    <source>
        <strain evidence="17 18">DSM 15102</strain>
    </source>
</reference>
<dbReference type="GO" id="GO:0009002">
    <property type="term" value="F:serine-type D-Ala-D-Ala carboxypeptidase activity"/>
    <property type="evidence" value="ECO:0007669"/>
    <property type="project" value="UniProtKB-EC"/>
</dbReference>
<dbReference type="GO" id="GO:0006508">
    <property type="term" value="P:proteolysis"/>
    <property type="evidence" value="ECO:0007669"/>
    <property type="project" value="UniProtKB-KW"/>
</dbReference>
<evidence type="ECO:0000256" key="10">
    <source>
        <dbReference type="ARBA" id="ARBA00022984"/>
    </source>
</evidence>
<dbReference type="GO" id="GO:0009252">
    <property type="term" value="P:peptidoglycan biosynthetic process"/>
    <property type="evidence" value="ECO:0007669"/>
    <property type="project" value="UniProtKB-UniPathway"/>
</dbReference>
<evidence type="ECO:0000256" key="8">
    <source>
        <dbReference type="ARBA" id="ARBA00022801"/>
    </source>
</evidence>
<evidence type="ECO:0000256" key="6">
    <source>
        <dbReference type="ARBA" id="ARBA00022670"/>
    </source>
</evidence>
<dbReference type="SMART" id="SM00936">
    <property type="entry name" value="PBP5_C"/>
    <property type="match status" value="1"/>
</dbReference>
<dbReference type="PANTHER" id="PTHR21581">
    <property type="entry name" value="D-ALANYL-D-ALANINE CARBOXYPEPTIDASE"/>
    <property type="match status" value="1"/>
</dbReference>
<proteinExistence type="inferred from homology"/>
<dbReference type="SUPFAM" id="SSF56601">
    <property type="entry name" value="beta-lactamase/transpeptidase-like"/>
    <property type="match status" value="1"/>
</dbReference>
<evidence type="ECO:0000256" key="1">
    <source>
        <dbReference type="ARBA" id="ARBA00003217"/>
    </source>
</evidence>
<evidence type="ECO:0000256" key="5">
    <source>
        <dbReference type="ARBA" id="ARBA00022645"/>
    </source>
</evidence>
<keyword evidence="7" id="KW-0732">Signal</keyword>
<dbReference type="EC" id="3.4.16.4" evidence="4"/>
<dbReference type="Proteomes" id="UP000196365">
    <property type="component" value="Unassembled WGS sequence"/>
</dbReference>
<evidence type="ECO:0000256" key="11">
    <source>
        <dbReference type="ARBA" id="ARBA00023316"/>
    </source>
</evidence>
<evidence type="ECO:0000256" key="3">
    <source>
        <dbReference type="ARBA" id="ARBA00007164"/>
    </source>
</evidence>
<name>A0A1T4JUA8_9FIRM</name>
<organism evidence="17 18">
    <name type="scientific">Garciella nitratireducens DSM 15102</name>
    <dbReference type="NCBI Taxonomy" id="1121911"/>
    <lineage>
        <taxon>Bacteria</taxon>
        <taxon>Bacillati</taxon>
        <taxon>Bacillota</taxon>
        <taxon>Clostridia</taxon>
        <taxon>Eubacteriales</taxon>
        <taxon>Eubacteriaceae</taxon>
        <taxon>Garciella</taxon>
    </lineage>
</organism>
<keyword evidence="9" id="KW-0133">Cell shape</keyword>
<dbReference type="OrthoDB" id="9791132at2"/>
<keyword evidence="5 17" id="KW-0121">Carboxypeptidase</keyword>
<sequence length="400" mass="44508">MGKRKIKIISILIIMLLSITGVSVSAQEIVKKEDIQEKEDLAIESKSAVLIDASTGKILFKKNKDEKLPPASITKIMTMLLTIEAVDEGKITLKDQVSISEQASEMGGTQLFLEPGEKRTVEELLIGVAVESANDAAAALGEYIGGNYESFIKMMNDKAKQLGMKNTYFKNANGLPEEGHYSTAYDVALMSKELVKHPKIHQYLTIWMTTLNVGKNDDKMRTLANTNKLLKSYEGLDGIKTGYTSEAKHCLSATAKKGNIRLISVILGAENSKMRFEEAAKLLDYGFTNYEGLNIIEKEEEIQKVSVEKGTMNTLTVVAKDSLNILLKKGEKNNIEKKIILQPNYTAPIKRGEKLGELIIYNEDKEIGKVNLIAKDSIEKSGVFTNYKKILNYWTNPIKE</sequence>
<dbReference type="AlphaFoldDB" id="A0A1T4JUA8"/>
<comment type="catalytic activity">
    <reaction evidence="12">
        <text>Preferential cleavage: (Ac)2-L-Lys-D-Ala-|-D-Ala. Also transpeptidation of peptidyl-alanyl moieties that are N-acyl substituents of D-alanine.</text>
        <dbReference type="EC" id="3.4.16.4"/>
    </reaction>
</comment>
<dbReference type="GO" id="GO:0071555">
    <property type="term" value="P:cell wall organization"/>
    <property type="evidence" value="ECO:0007669"/>
    <property type="project" value="UniProtKB-KW"/>
</dbReference>
<evidence type="ECO:0000259" key="16">
    <source>
        <dbReference type="SMART" id="SM00936"/>
    </source>
</evidence>
<dbReference type="InterPro" id="IPR001967">
    <property type="entry name" value="Peptidase_S11_N"/>
</dbReference>
<feature type="active site" evidence="13">
    <location>
        <position position="132"/>
    </location>
</feature>
<accession>A0A1T4JUA8</accession>
<evidence type="ECO:0000256" key="9">
    <source>
        <dbReference type="ARBA" id="ARBA00022960"/>
    </source>
</evidence>
<evidence type="ECO:0000256" key="2">
    <source>
        <dbReference type="ARBA" id="ARBA00004752"/>
    </source>
</evidence>
<protein>
    <recommendedName>
        <fullName evidence="4">serine-type D-Ala-D-Ala carboxypeptidase</fullName>
        <ecNumber evidence="4">3.4.16.4</ecNumber>
    </recommendedName>
</protein>
<comment type="function">
    <text evidence="1">Removes C-terminal D-alanyl residues from sugar-peptide cell wall precursors.</text>
</comment>
<dbReference type="SUPFAM" id="SSF69189">
    <property type="entry name" value="Penicillin-binding protein associated domain"/>
    <property type="match status" value="1"/>
</dbReference>
<keyword evidence="11" id="KW-0961">Cell wall biogenesis/degradation</keyword>
<feature type="domain" description="Peptidase S11 D-Ala-D-Ala carboxypeptidase A C-terminal" evidence="16">
    <location>
        <begin position="290"/>
        <end position="380"/>
    </location>
</feature>
<evidence type="ECO:0000256" key="15">
    <source>
        <dbReference type="RuleBase" id="RU004016"/>
    </source>
</evidence>
<evidence type="ECO:0000256" key="7">
    <source>
        <dbReference type="ARBA" id="ARBA00022729"/>
    </source>
</evidence>
<dbReference type="Gene3D" id="3.40.710.10">
    <property type="entry name" value="DD-peptidase/beta-lactamase superfamily"/>
    <property type="match status" value="1"/>
</dbReference>
<dbReference type="UniPathway" id="UPA00219"/>
<dbReference type="Pfam" id="PF00768">
    <property type="entry name" value="Peptidase_S11"/>
    <property type="match status" value="1"/>
</dbReference>
<evidence type="ECO:0000256" key="4">
    <source>
        <dbReference type="ARBA" id="ARBA00012448"/>
    </source>
</evidence>
<dbReference type="InterPro" id="IPR012338">
    <property type="entry name" value="Beta-lactam/transpept-like"/>
</dbReference>
<dbReference type="InterPro" id="IPR012907">
    <property type="entry name" value="Peptidase_S11_C"/>
</dbReference>
<keyword evidence="18" id="KW-1185">Reference proteome</keyword>
<dbReference type="InterPro" id="IPR018044">
    <property type="entry name" value="Peptidase_S11"/>
</dbReference>
<feature type="active site" description="Acyl-ester intermediate" evidence="13">
    <location>
        <position position="72"/>
    </location>
</feature>
<dbReference type="InterPro" id="IPR037167">
    <property type="entry name" value="Peptidase_S11_C_sf"/>
</dbReference>
<dbReference type="PANTHER" id="PTHR21581:SF6">
    <property type="entry name" value="TRAFFICKING PROTEIN PARTICLE COMPLEX SUBUNIT 12"/>
    <property type="match status" value="1"/>
</dbReference>
<dbReference type="PRINTS" id="PR00725">
    <property type="entry name" value="DADACBPTASE1"/>
</dbReference>
<feature type="binding site" evidence="14">
    <location>
        <position position="240"/>
    </location>
    <ligand>
        <name>substrate</name>
    </ligand>
</feature>
<keyword evidence="6" id="KW-0645">Protease</keyword>
<evidence type="ECO:0000256" key="12">
    <source>
        <dbReference type="ARBA" id="ARBA00034000"/>
    </source>
</evidence>
<dbReference type="EMBL" id="FUWV01000001">
    <property type="protein sequence ID" value="SJZ33731.1"/>
    <property type="molecule type" value="Genomic_DNA"/>
</dbReference>
<evidence type="ECO:0000313" key="17">
    <source>
        <dbReference type="EMBL" id="SJZ33731.1"/>
    </source>
</evidence>
<dbReference type="Gene3D" id="2.60.410.10">
    <property type="entry name" value="D-Ala-D-Ala carboxypeptidase, C-terminal domain"/>
    <property type="match status" value="1"/>
</dbReference>
<keyword evidence="8" id="KW-0378">Hydrolase</keyword>
<comment type="pathway">
    <text evidence="2">Cell wall biogenesis; peptidoglycan biosynthesis.</text>
</comment>
<dbReference type="InterPro" id="IPR015956">
    <property type="entry name" value="Peniciliin-bd_prot_C_sf"/>
</dbReference>
<comment type="similarity">
    <text evidence="3 15">Belongs to the peptidase S11 family.</text>
</comment>
<dbReference type="RefSeq" id="WP_087677555.1">
    <property type="nucleotide sequence ID" value="NZ_FUWV01000001.1"/>
</dbReference>
<evidence type="ECO:0000256" key="14">
    <source>
        <dbReference type="PIRSR" id="PIRSR618044-2"/>
    </source>
</evidence>
<gene>
    <name evidence="17" type="ORF">SAMN02745973_00098</name>
</gene>
<feature type="active site" description="Proton acceptor" evidence="13">
    <location>
        <position position="75"/>
    </location>
</feature>